<dbReference type="eggNOG" id="arCOG02062">
    <property type="taxonomic scope" value="Archaea"/>
</dbReference>
<accession>A8A8Q6</accession>
<proteinExistence type="predicted"/>
<reference evidence="1 2" key="1">
    <citation type="journal article" date="2008" name="Genome Biol.">
        <title>A genomic analysis of the archaeal system Ignicoccus hospitalis-Nanoarchaeum equitans.</title>
        <authorList>
            <person name="Podar M."/>
            <person name="Anderson I."/>
            <person name="Makarova K.S."/>
            <person name="Elkins J.G."/>
            <person name="Ivanova N."/>
            <person name="Wall M.A."/>
            <person name="Lykidis A."/>
            <person name="Mavromatis K."/>
            <person name="Sun H."/>
            <person name="Hudson M.E."/>
            <person name="Chen W."/>
            <person name="Deciu C."/>
            <person name="Hutchison D."/>
            <person name="Eads J.R."/>
            <person name="Anderson A."/>
            <person name="Fernandes F."/>
            <person name="Szeto E."/>
            <person name="Lapidus A."/>
            <person name="Kyrpides N.C."/>
            <person name="Saier M.H.Jr."/>
            <person name="Richardson P.M."/>
            <person name="Rachel R."/>
            <person name="Huber H."/>
            <person name="Eisen J.A."/>
            <person name="Koonin E.V."/>
            <person name="Keller M."/>
            <person name="Stetter K.O."/>
        </authorList>
    </citation>
    <scope>NUCLEOTIDE SEQUENCE [LARGE SCALE GENOMIC DNA]</scope>
    <source>
        <strain evidence="2">KIN4/I / DSM 18386 / JCM 14125</strain>
    </source>
</reference>
<dbReference type="KEGG" id="iho:Igni_0124"/>
<dbReference type="AlphaFoldDB" id="A8A8Q6"/>
<dbReference type="OrthoDB" id="32958at2157"/>
<dbReference type="RefSeq" id="WP_011998160.1">
    <property type="nucleotide sequence ID" value="NC_009776.1"/>
</dbReference>
<keyword evidence="2" id="KW-1185">Reference proteome</keyword>
<dbReference type="GeneID" id="5562595"/>
<evidence type="ECO:0000313" key="2">
    <source>
        <dbReference type="Proteomes" id="UP000000262"/>
    </source>
</evidence>
<dbReference type="HOGENOM" id="CLU_2645847_0_0_2"/>
<dbReference type="Proteomes" id="UP000000262">
    <property type="component" value="Chromosome"/>
</dbReference>
<dbReference type="EMBL" id="CP000816">
    <property type="protein sequence ID" value="ABU81308.1"/>
    <property type="molecule type" value="Genomic_DNA"/>
</dbReference>
<evidence type="ECO:0000313" key="1">
    <source>
        <dbReference type="EMBL" id="ABU81308.1"/>
    </source>
</evidence>
<dbReference type="STRING" id="453591.Igni_0124"/>
<protein>
    <submittedName>
        <fullName evidence="1">Uncharacterized protein</fullName>
    </submittedName>
</protein>
<name>A8A8Q6_IGNH4</name>
<organism evidence="1 2">
    <name type="scientific">Ignicoccus hospitalis (strain KIN4/I / DSM 18386 / JCM 14125)</name>
    <dbReference type="NCBI Taxonomy" id="453591"/>
    <lineage>
        <taxon>Archaea</taxon>
        <taxon>Thermoproteota</taxon>
        <taxon>Thermoprotei</taxon>
        <taxon>Desulfurococcales</taxon>
        <taxon>Desulfurococcaceae</taxon>
        <taxon>Ignicoccus</taxon>
    </lineage>
</organism>
<gene>
    <name evidence="1" type="ordered locus">Igni_0124</name>
</gene>
<sequence length="76" mass="8450">MKEIDLTAQDVVCGDMISNIAMAVQQLGSGEEAKIILPIEYKESIEVYKEALKMIGADVLEVKEENNKLILRVKKA</sequence>